<dbReference type="InterPro" id="IPR050111">
    <property type="entry name" value="C-type_lectin/snaclec_domain"/>
</dbReference>
<feature type="chain" id="PRO_5025431400" description="C-type lectin domain-containing protein" evidence="2">
    <location>
        <begin position="19"/>
        <end position="178"/>
    </location>
</feature>
<keyword evidence="5" id="KW-1185">Reference proteome</keyword>
<dbReference type="SUPFAM" id="SSF56436">
    <property type="entry name" value="C-type lectin-like"/>
    <property type="match status" value="1"/>
</dbReference>
<reference evidence="4" key="3">
    <citation type="submission" date="2025-09" db="UniProtKB">
        <authorList>
            <consortium name="Ensembl"/>
        </authorList>
    </citation>
    <scope>IDENTIFICATION</scope>
</reference>
<dbReference type="InterPro" id="IPR016186">
    <property type="entry name" value="C-type_lectin-like/link_sf"/>
</dbReference>
<dbReference type="InterPro" id="IPR018378">
    <property type="entry name" value="C-type_lectin_CS"/>
</dbReference>
<evidence type="ECO:0000256" key="2">
    <source>
        <dbReference type="SAM" id="SignalP"/>
    </source>
</evidence>
<accession>A0A667YMK1</accession>
<dbReference type="InterPro" id="IPR016187">
    <property type="entry name" value="CTDL_fold"/>
</dbReference>
<sequence>ETMLAVFLLCAAFALSAARSVEEGEAQAQQEAGGSMSDDFVEGRNLCPPGWSMYGNRCFNFFNSPRPWIQAEHFCLQSGANLASVHSLDEYKFMQDLVLARTGEYTRTWIGGSDAIQNNVWMWSDGSRFDFQGWGWGEPNNHQGRESCVEINYGGDKRWNDWACEDQFPFVCVKKLNC</sequence>
<dbReference type="SMART" id="SM00034">
    <property type="entry name" value="CLECT"/>
    <property type="match status" value="1"/>
</dbReference>
<evidence type="ECO:0000313" key="4">
    <source>
        <dbReference type="Ensembl" id="ENSMMDP00005027638.1"/>
    </source>
</evidence>
<dbReference type="PROSITE" id="PS50041">
    <property type="entry name" value="C_TYPE_LECTIN_2"/>
    <property type="match status" value="1"/>
</dbReference>
<dbReference type="PRINTS" id="PR01504">
    <property type="entry name" value="PNCREATITSAP"/>
</dbReference>
<protein>
    <recommendedName>
        <fullName evidence="3">C-type lectin domain-containing protein</fullName>
    </recommendedName>
</protein>
<dbReference type="Pfam" id="PF00059">
    <property type="entry name" value="Lectin_C"/>
    <property type="match status" value="1"/>
</dbReference>
<feature type="signal peptide" evidence="2">
    <location>
        <begin position="1"/>
        <end position="18"/>
    </location>
</feature>
<dbReference type="GeneTree" id="ENSGT00940000164599"/>
<dbReference type="PROSITE" id="PS00615">
    <property type="entry name" value="C_TYPE_LECTIN_1"/>
    <property type="match status" value="1"/>
</dbReference>
<name>A0A667YMK1_9TELE</name>
<organism evidence="4 5">
    <name type="scientific">Myripristis murdjan</name>
    <name type="common">pinecone soldierfish</name>
    <dbReference type="NCBI Taxonomy" id="586833"/>
    <lineage>
        <taxon>Eukaryota</taxon>
        <taxon>Metazoa</taxon>
        <taxon>Chordata</taxon>
        <taxon>Craniata</taxon>
        <taxon>Vertebrata</taxon>
        <taxon>Euteleostomi</taxon>
        <taxon>Actinopterygii</taxon>
        <taxon>Neopterygii</taxon>
        <taxon>Teleostei</taxon>
        <taxon>Neoteleostei</taxon>
        <taxon>Acanthomorphata</taxon>
        <taxon>Holocentriformes</taxon>
        <taxon>Holocentridae</taxon>
        <taxon>Myripristis</taxon>
    </lineage>
</organism>
<evidence type="ECO:0000259" key="3">
    <source>
        <dbReference type="PROSITE" id="PS50041"/>
    </source>
</evidence>
<dbReference type="Proteomes" id="UP000472263">
    <property type="component" value="Chromosome 11"/>
</dbReference>
<dbReference type="Gene3D" id="3.10.100.10">
    <property type="entry name" value="Mannose-Binding Protein A, subunit A"/>
    <property type="match status" value="1"/>
</dbReference>
<evidence type="ECO:0000256" key="1">
    <source>
        <dbReference type="ARBA" id="ARBA00023157"/>
    </source>
</evidence>
<dbReference type="AlphaFoldDB" id="A0A667YMK1"/>
<dbReference type="InterPro" id="IPR001304">
    <property type="entry name" value="C-type_lectin-like"/>
</dbReference>
<reference evidence="4" key="2">
    <citation type="submission" date="2025-08" db="UniProtKB">
        <authorList>
            <consortium name="Ensembl"/>
        </authorList>
    </citation>
    <scope>IDENTIFICATION</scope>
</reference>
<gene>
    <name evidence="4" type="primary">LOC115367984</name>
</gene>
<evidence type="ECO:0000313" key="5">
    <source>
        <dbReference type="Proteomes" id="UP000472263"/>
    </source>
</evidence>
<keyword evidence="2" id="KW-0732">Signal</keyword>
<feature type="domain" description="C-type lectin" evidence="3">
    <location>
        <begin position="54"/>
        <end position="173"/>
    </location>
</feature>
<proteinExistence type="predicted"/>
<reference evidence="4" key="1">
    <citation type="submission" date="2019-06" db="EMBL/GenBank/DDBJ databases">
        <authorList>
            <consortium name="Wellcome Sanger Institute Data Sharing"/>
        </authorList>
    </citation>
    <scope>NUCLEOTIDE SEQUENCE [LARGE SCALE GENOMIC DNA]</scope>
</reference>
<keyword evidence="1" id="KW-1015">Disulfide bond</keyword>
<dbReference type="Ensembl" id="ENSMMDT00005028307.1">
    <property type="protein sequence ID" value="ENSMMDP00005027638.1"/>
    <property type="gene ID" value="ENSMMDG00005012938.1"/>
</dbReference>
<dbReference type="PANTHER" id="PTHR22803">
    <property type="entry name" value="MANNOSE, PHOSPHOLIPASE, LECTIN RECEPTOR RELATED"/>
    <property type="match status" value="1"/>
</dbReference>